<dbReference type="EMBL" id="AOME01000027">
    <property type="protein sequence ID" value="EMA54503.1"/>
    <property type="molecule type" value="Genomic_DNA"/>
</dbReference>
<comment type="caution">
    <text evidence="1">The sequence shown here is derived from an EMBL/GenBank/DDBJ whole genome shotgun (WGS) entry which is preliminary data.</text>
</comment>
<sequence length="90" mass="10693">MNMIYAVHRLFRDNHSETARHALEDGTRRGVVVGFEHTWTEKEHIMSNTLFELQSKAKYWCFQPRPQQYSHFDFQVESLDEKIDTFANGS</sequence>
<proteinExistence type="predicted"/>
<dbReference type="Proteomes" id="UP000011625">
    <property type="component" value="Unassembled WGS sequence"/>
</dbReference>
<keyword evidence="2" id="KW-1185">Reference proteome</keyword>
<dbReference type="AlphaFoldDB" id="M0NAC1"/>
<name>M0NAC1_9EURY</name>
<gene>
    <name evidence="1" type="ORF">C450_05580</name>
</gene>
<evidence type="ECO:0000313" key="2">
    <source>
        <dbReference type="Proteomes" id="UP000011625"/>
    </source>
</evidence>
<dbReference type="STRING" id="1227456.C450_05580"/>
<evidence type="ECO:0000313" key="1">
    <source>
        <dbReference type="EMBL" id="EMA54503.1"/>
    </source>
</evidence>
<accession>M0NAC1</accession>
<reference evidence="1 2" key="1">
    <citation type="journal article" date="2014" name="PLoS Genet.">
        <title>Phylogenetically driven sequencing of extremely halophilic archaea reveals strategies for static and dynamic osmo-response.</title>
        <authorList>
            <person name="Becker E.A."/>
            <person name="Seitzer P.M."/>
            <person name="Tritt A."/>
            <person name="Larsen D."/>
            <person name="Krusor M."/>
            <person name="Yao A.I."/>
            <person name="Wu D."/>
            <person name="Madern D."/>
            <person name="Eisen J.A."/>
            <person name="Darling A.E."/>
            <person name="Facciotti M.T."/>
        </authorList>
    </citation>
    <scope>NUCLEOTIDE SEQUENCE [LARGE SCALE GENOMIC DNA]</scope>
    <source>
        <strain evidence="1 2">DSM 8989</strain>
    </source>
</reference>
<protein>
    <submittedName>
        <fullName evidence="1">Uncharacterized protein</fullName>
    </submittedName>
</protein>
<organism evidence="1 2">
    <name type="scientific">Halococcus salifodinae DSM 8989</name>
    <dbReference type="NCBI Taxonomy" id="1227456"/>
    <lineage>
        <taxon>Archaea</taxon>
        <taxon>Methanobacteriati</taxon>
        <taxon>Methanobacteriota</taxon>
        <taxon>Stenosarchaea group</taxon>
        <taxon>Halobacteria</taxon>
        <taxon>Halobacteriales</taxon>
        <taxon>Halococcaceae</taxon>
        <taxon>Halococcus</taxon>
    </lineage>
</organism>